<keyword evidence="17" id="KW-1185">Reference proteome</keyword>
<accession>A0A9Q1GT65</accession>
<dbReference type="FunFam" id="2.40.50.140:FF:000064">
    <property type="entry name" value="Replication protein A subunit"/>
    <property type="match status" value="1"/>
</dbReference>
<dbReference type="GO" id="GO:0007140">
    <property type="term" value="P:male meiotic nuclear division"/>
    <property type="evidence" value="ECO:0007669"/>
    <property type="project" value="UniProtKB-ARBA"/>
</dbReference>
<dbReference type="InterPro" id="IPR001878">
    <property type="entry name" value="Znf_CCHC"/>
</dbReference>
<dbReference type="GO" id="GO:0006289">
    <property type="term" value="P:nucleotide-excision repair"/>
    <property type="evidence" value="ECO:0007669"/>
    <property type="project" value="TreeGrafter"/>
</dbReference>
<name>A0A9Q1GT65_9CARY</name>
<keyword evidence="4 13" id="KW-0479">Metal-binding</keyword>
<protein>
    <recommendedName>
        <fullName evidence="13">Replication protein A subunit</fullName>
    </recommendedName>
</protein>
<dbReference type="CDD" id="cd04475">
    <property type="entry name" value="RPA1_DBD_B"/>
    <property type="match status" value="1"/>
</dbReference>
<dbReference type="SUPFAM" id="SSF57756">
    <property type="entry name" value="Retrovirus zinc finger-like domains"/>
    <property type="match status" value="1"/>
</dbReference>
<dbReference type="Pfam" id="PF08646">
    <property type="entry name" value="Rep_fac-A_C"/>
    <property type="match status" value="1"/>
</dbReference>
<evidence type="ECO:0000256" key="1">
    <source>
        <dbReference type="ARBA" id="ARBA00004123"/>
    </source>
</evidence>
<dbReference type="Pfam" id="PF01336">
    <property type="entry name" value="tRNA_anti-codon"/>
    <property type="match status" value="1"/>
</dbReference>
<dbReference type="CDD" id="cd04477">
    <property type="entry name" value="RPA1N"/>
    <property type="match status" value="1"/>
</dbReference>
<reference evidence="16" key="1">
    <citation type="submission" date="2022-04" db="EMBL/GenBank/DDBJ databases">
        <title>Carnegiea gigantea Genome sequencing and assembly v2.</title>
        <authorList>
            <person name="Copetti D."/>
            <person name="Sanderson M.J."/>
            <person name="Burquez A."/>
            <person name="Wojciechowski M.F."/>
        </authorList>
    </citation>
    <scope>NUCLEOTIDE SEQUENCE</scope>
    <source>
        <strain evidence="16">SGP5-SGP5p</strain>
        <tissue evidence="16">Aerial part</tissue>
    </source>
</reference>
<sequence>MAVTLSQGAIEAMCEGNTDISPVLQVWDIRLVNTQNPATNSTERYRLVLSDGVHLQQGMLATQRNDLVKTGRLQKGSVIQLLQSVCNKIQNRTIIIIIELDLLKEAWPIIGEPKQYVQAAACQTGMTAGNAQPGNPHPSGNAAAVRPSAAGGPLQQPKLENGQSYGGSAATNMDSVRYMTNNAPPMHPKPEYGMGNSGSAAVGGSYGGFHHGRMDVSRTPNTYARPQQAGFQQPSPMYMNRGPIAKNEAPPRIIPIAALNPYQGRWTIKARVTSKGELRHYNNPRGDGKVFSFDLLDSDGGEIRVTCFNAVADQFFGLIEVGKVYLISKGTLKPAQKSFNHLANDHEIFLDITSVVQPCIEDDSSIPRQQFNFRSISDIEGMDSNSVVDVIGVVSSISPSSTIMRKNGTETQKRTLHLKDMSARSVELTLWGNFCIVEGQTLQNMCDTGNFPVLAVKSGRVYEFNGKGVGTLSSSQLFIEPDFPEARSLREWFDREGRSAPSVSISRETTSNVRTDVRKTLSQIKDEKLGTSEKADWITVCATLSFMKADNFCYTACPILIGDRQCNKKVTNNGDGKWRCDRCDQSVDECDYRYILQFQIQDHTGLTWATAFQECGEEILGISAKNLFYLKYEDQDDEKVSEIIQGALFRRYIFKLKVKEETFSDEQRVKSTVVKAERADFAGESRFLLDLIGKLKAGDASQFAPKMESAAARSIGVGQPTVSSVNYGNQQSVVYGGANTSGVYLTCSSCGGTGHSSTNCPSFANGHGRFKTPYVNQAPFGVTSGAFTGECFKCHSSGHFARECPGLSAVPPYGGGNIGTGRFGGMQKQHTGGF</sequence>
<dbReference type="OrthoDB" id="1751331at2759"/>
<evidence type="ECO:0000259" key="15">
    <source>
        <dbReference type="PROSITE" id="PS50158"/>
    </source>
</evidence>
<evidence type="ECO:0000256" key="12">
    <source>
        <dbReference type="PROSITE-ProRule" id="PRU00047"/>
    </source>
</evidence>
<comment type="caution">
    <text evidence="16">The sequence shown here is derived from an EMBL/GenBank/DDBJ whole genome shotgun (WGS) entry which is preliminary data.</text>
</comment>
<dbReference type="EMBL" id="JAKOGI010001760">
    <property type="protein sequence ID" value="KAJ8424148.1"/>
    <property type="molecule type" value="Genomic_DNA"/>
</dbReference>
<keyword evidence="10" id="KW-0234">DNA repair</keyword>
<evidence type="ECO:0000313" key="16">
    <source>
        <dbReference type="EMBL" id="KAJ8424148.1"/>
    </source>
</evidence>
<evidence type="ECO:0000256" key="14">
    <source>
        <dbReference type="SAM" id="MobiDB-lite"/>
    </source>
</evidence>
<dbReference type="FunFam" id="2.40.50.140:FF:000090">
    <property type="entry name" value="Replication protein A subunit"/>
    <property type="match status" value="1"/>
</dbReference>
<dbReference type="PANTHER" id="PTHR23273:SF4">
    <property type="entry name" value="REPLICATION PROTEIN A OB DOMAIN-CONTAINING PROTEIN"/>
    <property type="match status" value="1"/>
</dbReference>
<dbReference type="GO" id="GO:0008270">
    <property type="term" value="F:zinc ion binding"/>
    <property type="evidence" value="ECO:0007669"/>
    <property type="project" value="UniProtKB-KW"/>
</dbReference>
<evidence type="ECO:0000256" key="13">
    <source>
        <dbReference type="RuleBase" id="RU364130"/>
    </source>
</evidence>
<evidence type="ECO:0000256" key="2">
    <source>
        <dbReference type="ARBA" id="ARBA00005690"/>
    </source>
</evidence>
<keyword evidence="5" id="KW-0227">DNA damage</keyword>
<dbReference type="PANTHER" id="PTHR23273">
    <property type="entry name" value="REPLICATION FACTOR A 1, RFA1"/>
    <property type="match status" value="1"/>
</dbReference>
<dbReference type="PROSITE" id="PS50158">
    <property type="entry name" value="ZF_CCHC"/>
    <property type="match status" value="2"/>
</dbReference>
<dbReference type="InterPro" id="IPR036875">
    <property type="entry name" value="Znf_CCHC_sf"/>
</dbReference>
<evidence type="ECO:0000256" key="6">
    <source>
        <dbReference type="ARBA" id="ARBA00022771"/>
    </source>
</evidence>
<keyword evidence="11 13" id="KW-0539">Nucleus</keyword>
<dbReference type="Pfam" id="PF04057">
    <property type="entry name" value="Rep-A_N"/>
    <property type="match status" value="1"/>
</dbReference>
<dbReference type="GO" id="GO:0003684">
    <property type="term" value="F:damaged DNA binding"/>
    <property type="evidence" value="ECO:0007669"/>
    <property type="project" value="TreeGrafter"/>
</dbReference>
<dbReference type="CDD" id="cd04474">
    <property type="entry name" value="RPA1_DBD_A"/>
    <property type="match status" value="1"/>
</dbReference>
<dbReference type="InterPro" id="IPR047192">
    <property type="entry name" value="Euk_RPA1_DBD_C"/>
</dbReference>
<dbReference type="GO" id="GO:0007004">
    <property type="term" value="P:telomere maintenance via telomerase"/>
    <property type="evidence" value="ECO:0007669"/>
    <property type="project" value="TreeGrafter"/>
</dbReference>
<evidence type="ECO:0000256" key="7">
    <source>
        <dbReference type="ARBA" id="ARBA00022833"/>
    </source>
</evidence>
<dbReference type="Proteomes" id="UP001153076">
    <property type="component" value="Unassembled WGS sequence"/>
</dbReference>
<dbReference type="Pfam" id="PF16900">
    <property type="entry name" value="REPA_OB_2"/>
    <property type="match status" value="1"/>
</dbReference>
<proteinExistence type="inferred from homology"/>
<dbReference type="GO" id="GO:0000724">
    <property type="term" value="P:double-strand break repair via homologous recombination"/>
    <property type="evidence" value="ECO:0007669"/>
    <property type="project" value="TreeGrafter"/>
</dbReference>
<evidence type="ECO:0000256" key="5">
    <source>
        <dbReference type="ARBA" id="ARBA00022763"/>
    </source>
</evidence>
<dbReference type="InterPro" id="IPR007199">
    <property type="entry name" value="Rep_factor-A_N"/>
</dbReference>
<evidence type="ECO:0000313" key="17">
    <source>
        <dbReference type="Proteomes" id="UP001153076"/>
    </source>
</evidence>
<gene>
    <name evidence="16" type="ORF">Cgig2_030834</name>
</gene>
<keyword evidence="7 13" id="KW-0862">Zinc</keyword>
<evidence type="ECO:0000256" key="11">
    <source>
        <dbReference type="ARBA" id="ARBA00023242"/>
    </source>
</evidence>
<dbReference type="GO" id="GO:0006260">
    <property type="term" value="P:DNA replication"/>
    <property type="evidence" value="ECO:0007669"/>
    <property type="project" value="UniProtKB-KW"/>
</dbReference>
<dbReference type="FunFam" id="2.40.50.140:FF:000117">
    <property type="entry name" value="Replication protein A subunit"/>
    <property type="match status" value="1"/>
</dbReference>
<dbReference type="InterPro" id="IPR004365">
    <property type="entry name" value="NA-bd_OB_tRNA"/>
</dbReference>
<dbReference type="GO" id="GO:0005662">
    <property type="term" value="C:DNA replication factor A complex"/>
    <property type="evidence" value="ECO:0007669"/>
    <property type="project" value="TreeGrafter"/>
</dbReference>
<dbReference type="AlphaFoldDB" id="A0A9Q1GT65"/>
<evidence type="ECO:0000256" key="10">
    <source>
        <dbReference type="ARBA" id="ARBA00023204"/>
    </source>
</evidence>
<dbReference type="InterPro" id="IPR004591">
    <property type="entry name" value="Rfa1"/>
</dbReference>
<dbReference type="InterPro" id="IPR012340">
    <property type="entry name" value="NA-bd_OB-fold"/>
</dbReference>
<comment type="function">
    <text evidence="13">Component of the replication protein A complex (RPA) required for DNA recombination, repair and replication. The activity of RPA is mediated by single-stranded DNA binding and protein interactions. Probably involved in repair of double-strand DNA breaks (DSBs) induced by genotoxic stresses.</text>
</comment>
<evidence type="ECO:0000256" key="8">
    <source>
        <dbReference type="ARBA" id="ARBA00023125"/>
    </source>
</evidence>
<comment type="subcellular location">
    <subcellularLocation>
        <location evidence="1 13">Nucleus</location>
    </subcellularLocation>
</comment>
<organism evidence="16 17">
    <name type="scientific">Carnegiea gigantea</name>
    <dbReference type="NCBI Taxonomy" id="171969"/>
    <lineage>
        <taxon>Eukaryota</taxon>
        <taxon>Viridiplantae</taxon>
        <taxon>Streptophyta</taxon>
        <taxon>Embryophyta</taxon>
        <taxon>Tracheophyta</taxon>
        <taxon>Spermatophyta</taxon>
        <taxon>Magnoliopsida</taxon>
        <taxon>eudicotyledons</taxon>
        <taxon>Gunneridae</taxon>
        <taxon>Pentapetalae</taxon>
        <taxon>Caryophyllales</taxon>
        <taxon>Cactineae</taxon>
        <taxon>Cactaceae</taxon>
        <taxon>Cactoideae</taxon>
        <taxon>Echinocereeae</taxon>
        <taxon>Carnegiea</taxon>
    </lineage>
</organism>
<keyword evidence="9" id="KW-0233">DNA recombination</keyword>
<comment type="similarity">
    <text evidence="2 13">Belongs to the replication factor A protein 1 family.</text>
</comment>
<feature type="domain" description="CCHC-type" evidence="15">
    <location>
        <begin position="791"/>
        <end position="805"/>
    </location>
</feature>
<evidence type="ECO:0000256" key="9">
    <source>
        <dbReference type="ARBA" id="ARBA00023172"/>
    </source>
</evidence>
<dbReference type="Pfam" id="PF00098">
    <property type="entry name" value="zf-CCHC"/>
    <property type="match status" value="2"/>
</dbReference>
<feature type="domain" description="CCHC-type" evidence="15">
    <location>
        <begin position="747"/>
        <end position="762"/>
    </location>
</feature>
<dbReference type="CDD" id="cd04476">
    <property type="entry name" value="RPA1_DBD_C"/>
    <property type="match status" value="1"/>
</dbReference>
<dbReference type="Gene3D" id="4.10.60.10">
    <property type="entry name" value="Zinc finger, CCHC-type"/>
    <property type="match status" value="1"/>
</dbReference>
<keyword evidence="3 13" id="KW-0235">DNA replication</keyword>
<dbReference type="GO" id="GO:0043047">
    <property type="term" value="F:single-stranded telomeric DNA binding"/>
    <property type="evidence" value="ECO:0007669"/>
    <property type="project" value="TreeGrafter"/>
</dbReference>
<dbReference type="NCBIfam" id="TIGR00617">
    <property type="entry name" value="rpa1"/>
    <property type="match status" value="1"/>
</dbReference>
<comment type="subunit">
    <text evidence="13">Heterotrimer of RPA1, RPA2 and RPA3 (canonical replication protein A complex).</text>
</comment>
<dbReference type="InterPro" id="IPR013955">
    <property type="entry name" value="Rep_factor-A_C"/>
</dbReference>
<keyword evidence="8 13" id="KW-0238">DNA-binding</keyword>
<dbReference type="FunFam" id="2.40.50.140:FF:000041">
    <property type="entry name" value="Replication protein A subunit"/>
    <property type="match status" value="1"/>
</dbReference>
<dbReference type="SUPFAM" id="SSF50249">
    <property type="entry name" value="Nucleic acid-binding proteins"/>
    <property type="match status" value="4"/>
</dbReference>
<keyword evidence="6 12" id="KW-0863">Zinc-finger</keyword>
<evidence type="ECO:0000256" key="3">
    <source>
        <dbReference type="ARBA" id="ARBA00022705"/>
    </source>
</evidence>
<dbReference type="InterPro" id="IPR031657">
    <property type="entry name" value="REPA_OB_2"/>
</dbReference>
<dbReference type="SMART" id="SM00343">
    <property type="entry name" value="ZnF_C2HC"/>
    <property type="match status" value="2"/>
</dbReference>
<evidence type="ECO:0000256" key="4">
    <source>
        <dbReference type="ARBA" id="ARBA00022723"/>
    </source>
</evidence>
<feature type="region of interest" description="Disordered" evidence="14">
    <location>
        <begin position="128"/>
        <end position="170"/>
    </location>
</feature>
<dbReference type="Gene3D" id="2.40.50.140">
    <property type="entry name" value="Nucleic acid-binding proteins"/>
    <property type="match status" value="4"/>
</dbReference>